<protein>
    <submittedName>
        <fullName evidence="1">Uncharacterized protein</fullName>
    </submittedName>
</protein>
<evidence type="ECO:0000313" key="1">
    <source>
        <dbReference type="EMBL" id="CAD8707806.1"/>
    </source>
</evidence>
<organism evidence="1">
    <name type="scientific">Mantoniella antarctica</name>
    <dbReference type="NCBI Taxonomy" id="81844"/>
    <lineage>
        <taxon>Eukaryota</taxon>
        <taxon>Viridiplantae</taxon>
        <taxon>Chlorophyta</taxon>
        <taxon>Mamiellophyceae</taxon>
        <taxon>Mamiellales</taxon>
        <taxon>Mamiellaceae</taxon>
        <taxon>Mantoniella</taxon>
    </lineage>
</organism>
<dbReference type="AlphaFoldDB" id="A0A7S0SIP9"/>
<name>A0A7S0SIP9_9CHLO</name>
<gene>
    <name evidence="1" type="ORF">MANT1106_LOCUS10489</name>
</gene>
<accession>A0A7S0SIP9</accession>
<sequence>MSARETTAYETVLKIGDRWKMRGGKPGEAEVMEGADEVGKQTYLLGQQLFTAEMWKECQRPLRAAAALLMHEPEIQGAACHFLGCAYFHENNKIQCGRNQKLMLFAAGAFQSAAAARLALDPSGPRRVQGVKDATGSLLFLGKVLMDMDNYRDSERVHLQALEISRDVLGDKAEETQQCLQAMMGLRSKMRAMQGAIGSAR</sequence>
<dbReference type="InterPro" id="IPR011990">
    <property type="entry name" value="TPR-like_helical_dom_sf"/>
</dbReference>
<dbReference type="Gene3D" id="1.25.40.10">
    <property type="entry name" value="Tetratricopeptide repeat domain"/>
    <property type="match status" value="1"/>
</dbReference>
<dbReference type="EMBL" id="HBFC01017612">
    <property type="protein sequence ID" value="CAD8707806.1"/>
    <property type="molecule type" value="Transcribed_RNA"/>
</dbReference>
<reference evidence="1" key="1">
    <citation type="submission" date="2021-01" db="EMBL/GenBank/DDBJ databases">
        <authorList>
            <person name="Corre E."/>
            <person name="Pelletier E."/>
            <person name="Niang G."/>
            <person name="Scheremetjew M."/>
            <person name="Finn R."/>
            <person name="Kale V."/>
            <person name="Holt S."/>
            <person name="Cochrane G."/>
            <person name="Meng A."/>
            <person name="Brown T."/>
            <person name="Cohen L."/>
        </authorList>
    </citation>
    <scope>NUCLEOTIDE SEQUENCE</scope>
    <source>
        <strain evidence="1">SL-175</strain>
    </source>
</reference>
<proteinExistence type="predicted"/>